<evidence type="ECO:0000313" key="6">
    <source>
        <dbReference type="EMBL" id="MDH5921076.1"/>
    </source>
</evidence>
<dbReference type="Gene3D" id="1.10.150.130">
    <property type="match status" value="1"/>
</dbReference>
<evidence type="ECO:0000256" key="2">
    <source>
        <dbReference type="ARBA" id="ARBA00022908"/>
    </source>
</evidence>
<dbReference type="InterPro" id="IPR011010">
    <property type="entry name" value="DNA_brk_join_enz"/>
</dbReference>
<dbReference type="AlphaFoldDB" id="A0AA43JWX5"/>
<dbReference type="SUPFAM" id="SSF56349">
    <property type="entry name" value="DNA breaking-rejoining enzymes"/>
    <property type="match status" value="1"/>
</dbReference>
<dbReference type="Pfam" id="PF00589">
    <property type="entry name" value="Phage_integrase"/>
    <property type="match status" value="1"/>
</dbReference>
<dbReference type="GO" id="GO:0015074">
    <property type="term" value="P:DNA integration"/>
    <property type="evidence" value="ECO:0007669"/>
    <property type="project" value="UniProtKB-KW"/>
</dbReference>
<dbReference type="InterPro" id="IPR050090">
    <property type="entry name" value="Tyrosine_recombinase_XerCD"/>
</dbReference>
<comment type="caution">
    <text evidence="6">The sequence shown here is derived from an EMBL/GenBank/DDBJ whole genome shotgun (WGS) entry which is preliminary data.</text>
</comment>
<dbReference type="InterPro" id="IPR010998">
    <property type="entry name" value="Integrase_recombinase_N"/>
</dbReference>
<keyword evidence="4" id="KW-0233">DNA recombination</keyword>
<dbReference type="CDD" id="cd01184">
    <property type="entry name" value="INT_C_like_1"/>
    <property type="match status" value="1"/>
</dbReference>
<dbReference type="Gene3D" id="1.10.443.10">
    <property type="entry name" value="Intergrase catalytic core"/>
    <property type="match status" value="1"/>
</dbReference>
<reference evidence="6" key="1">
    <citation type="submission" date="2022-01" db="EMBL/GenBank/DDBJ databases">
        <title>Vibrio aestuarianus Clade A and Clade B isolates are associated with Pacific oyster (Crassostrea gigas) disease outbreaks across Ireland.</title>
        <authorList>
            <person name="Coyle N."/>
            <person name="O'Toole C."/>
            <person name="Thomas J.C.L."/>
            <person name="Ryder D."/>
            <person name="Cheslett D."/>
            <person name="Feist S."/>
            <person name="Bean T."/>
            <person name="Joseph A."/>
            <person name="Waina A."/>
            <person name="Feil E."/>
            <person name="Verner-Jeffreys D.W."/>
        </authorList>
    </citation>
    <scope>NUCLEOTIDE SEQUENCE</scope>
    <source>
        <strain evidence="6">S/17/14 A</strain>
    </source>
</reference>
<sequence>MRNLHISKNGIWQFRYQIPSAQRHLFDHRYEIKRSLRTSDKQTAIVKALQLELEIRVSIQKNQPLDVAHVAPNSPAQPASPANLISSSKPTSLDPFKCLEKYRNSKKGLVNPKTIEMAYAKCYIVLTLLKAKGIKEIRRLQAEEARTLLNQYPVNAKKHRQFEGLKGQQLIRANKKHKLPILSPESVKDYIQKCSSFFEWCLQMEMTDINPFKGMKFRKTRKDSEAKNAYSYENLQTLFSTEIHTQKKYKHPHYYWLPLLGLYTGARLNELCQLYRRDVFKQDGLWVIRIDDKFNGQRLKNNSSRRLIPIHDKLLELGFIDYINDVQHERIFPTLKQERDGFGTAASKWFGRFKTKLGFERGHDFHSFRHTVATQLKNADVSHVLTGELLGHSQNNITYDRYGKEIQVRKIKEIVDILRI</sequence>
<dbReference type="PANTHER" id="PTHR30349:SF41">
    <property type="entry name" value="INTEGRASE_RECOMBINASE PROTEIN MJ0367-RELATED"/>
    <property type="match status" value="1"/>
</dbReference>
<keyword evidence="3" id="KW-0238">DNA-binding</keyword>
<dbReference type="InterPro" id="IPR046668">
    <property type="entry name" value="DUF6538"/>
</dbReference>
<dbReference type="GO" id="GO:0006310">
    <property type="term" value="P:DNA recombination"/>
    <property type="evidence" value="ECO:0007669"/>
    <property type="project" value="UniProtKB-KW"/>
</dbReference>
<feature type="domain" description="Tyr recombinase" evidence="5">
    <location>
        <begin position="225"/>
        <end position="416"/>
    </location>
</feature>
<gene>
    <name evidence="6" type="ORF">L8R85_08570</name>
</gene>
<dbReference type="InterPro" id="IPR002104">
    <property type="entry name" value="Integrase_catalytic"/>
</dbReference>
<name>A0AA43JWX5_VIBSP</name>
<proteinExistence type="inferred from homology"/>
<evidence type="ECO:0000256" key="4">
    <source>
        <dbReference type="ARBA" id="ARBA00023172"/>
    </source>
</evidence>
<dbReference type="InterPro" id="IPR013762">
    <property type="entry name" value="Integrase-like_cat_sf"/>
</dbReference>
<dbReference type="EMBL" id="JAKMYX010000023">
    <property type="protein sequence ID" value="MDH5921076.1"/>
    <property type="molecule type" value="Genomic_DNA"/>
</dbReference>
<dbReference type="Proteomes" id="UP001159663">
    <property type="component" value="Unassembled WGS sequence"/>
</dbReference>
<evidence type="ECO:0000259" key="5">
    <source>
        <dbReference type="PROSITE" id="PS51898"/>
    </source>
</evidence>
<dbReference type="GO" id="GO:0003677">
    <property type="term" value="F:DNA binding"/>
    <property type="evidence" value="ECO:0007669"/>
    <property type="project" value="UniProtKB-KW"/>
</dbReference>
<organism evidence="6 7">
    <name type="scientific">Vibrio splendidus</name>
    <dbReference type="NCBI Taxonomy" id="29497"/>
    <lineage>
        <taxon>Bacteria</taxon>
        <taxon>Pseudomonadati</taxon>
        <taxon>Pseudomonadota</taxon>
        <taxon>Gammaproteobacteria</taxon>
        <taxon>Vibrionales</taxon>
        <taxon>Vibrionaceae</taxon>
        <taxon>Vibrio</taxon>
    </lineage>
</organism>
<comment type="similarity">
    <text evidence="1">Belongs to the 'phage' integrase family.</text>
</comment>
<dbReference type="Pfam" id="PF20172">
    <property type="entry name" value="DUF6538"/>
    <property type="match status" value="1"/>
</dbReference>
<evidence type="ECO:0000313" key="7">
    <source>
        <dbReference type="Proteomes" id="UP001159663"/>
    </source>
</evidence>
<evidence type="ECO:0000256" key="3">
    <source>
        <dbReference type="ARBA" id="ARBA00023125"/>
    </source>
</evidence>
<protein>
    <submittedName>
        <fullName evidence="6">Site-specific integrase</fullName>
    </submittedName>
</protein>
<dbReference type="PROSITE" id="PS51898">
    <property type="entry name" value="TYR_RECOMBINASE"/>
    <property type="match status" value="1"/>
</dbReference>
<keyword evidence="2" id="KW-0229">DNA integration</keyword>
<dbReference type="PANTHER" id="PTHR30349">
    <property type="entry name" value="PHAGE INTEGRASE-RELATED"/>
    <property type="match status" value="1"/>
</dbReference>
<accession>A0AA43JWX5</accession>
<dbReference type="RefSeq" id="WP_280533836.1">
    <property type="nucleotide sequence ID" value="NZ_JAKMYX010000023.1"/>
</dbReference>
<evidence type="ECO:0000256" key="1">
    <source>
        <dbReference type="ARBA" id="ARBA00008857"/>
    </source>
</evidence>